<gene>
    <name evidence="2" type="ORF">E2C01_028938</name>
</gene>
<reference evidence="2 3" key="1">
    <citation type="submission" date="2019-05" db="EMBL/GenBank/DDBJ databases">
        <title>Another draft genome of Portunus trituberculatus and its Hox gene families provides insights of decapod evolution.</title>
        <authorList>
            <person name="Jeong J.-H."/>
            <person name="Song I."/>
            <person name="Kim S."/>
            <person name="Choi T."/>
            <person name="Kim D."/>
            <person name="Ryu S."/>
            <person name="Kim W."/>
        </authorList>
    </citation>
    <scope>NUCLEOTIDE SEQUENCE [LARGE SCALE GENOMIC DNA]</scope>
    <source>
        <tissue evidence="2">Muscle</tissue>
    </source>
</reference>
<evidence type="ECO:0008006" key="4">
    <source>
        <dbReference type="Google" id="ProtNLM"/>
    </source>
</evidence>
<dbReference type="AlphaFoldDB" id="A0A5B7ET89"/>
<feature type="signal peptide" evidence="1">
    <location>
        <begin position="1"/>
        <end position="21"/>
    </location>
</feature>
<evidence type="ECO:0000313" key="3">
    <source>
        <dbReference type="Proteomes" id="UP000324222"/>
    </source>
</evidence>
<dbReference type="EMBL" id="VSRR010003294">
    <property type="protein sequence ID" value="MPC35514.1"/>
    <property type="molecule type" value="Genomic_DNA"/>
</dbReference>
<keyword evidence="1" id="KW-0732">Signal</keyword>
<accession>A0A5B7ET89</accession>
<feature type="chain" id="PRO_5022714800" description="Secreted protein" evidence="1">
    <location>
        <begin position="22"/>
        <end position="110"/>
    </location>
</feature>
<proteinExistence type="predicted"/>
<evidence type="ECO:0000313" key="2">
    <source>
        <dbReference type="EMBL" id="MPC35514.1"/>
    </source>
</evidence>
<dbReference type="Proteomes" id="UP000324222">
    <property type="component" value="Unassembled WGS sequence"/>
</dbReference>
<name>A0A5B7ET89_PORTR</name>
<keyword evidence="3" id="KW-1185">Reference proteome</keyword>
<protein>
    <recommendedName>
        <fullName evidence="4">Secreted protein</fullName>
    </recommendedName>
</protein>
<sequence>MSRNFFYLLVAQLQFPVLVRVDNDRRICRCLDLVDERSLPPDETAHQHLTHTQPFKPSWCYYNLSLHKASHFTAGFLRSAFHCFVISFPYRCICISTTSLPSINSAFTRH</sequence>
<evidence type="ECO:0000256" key="1">
    <source>
        <dbReference type="SAM" id="SignalP"/>
    </source>
</evidence>
<comment type="caution">
    <text evidence="2">The sequence shown here is derived from an EMBL/GenBank/DDBJ whole genome shotgun (WGS) entry which is preliminary data.</text>
</comment>
<organism evidence="2 3">
    <name type="scientific">Portunus trituberculatus</name>
    <name type="common">Swimming crab</name>
    <name type="synonym">Neptunus trituberculatus</name>
    <dbReference type="NCBI Taxonomy" id="210409"/>
    <lineage>
        <taxon>Eukaryota</taxon>
        <taxon>Metazoa</taxon>
        <taxon>Ecdysozoa</taxon>
        <taxon>Arthropoda</taxon>
        <taxon>Crustacea</taxon>
        <taxon>Multicrustacea</taxon>
        <taxon>Malacostraca</taxon>
        <taxon>Eumalacostraca</taxon>
        <taxon>Eucarida</taxon>
        <taxon>Decapoda</taxon>
        <taxon>Pleocyemata</taxon>
        <taxon>Brachyura</taxon>
        <taxon>Eubrachyura</taxon>
        <taxon>Portunoidea</taxon>
        <taxon>Portunidae</taxon>
        <taxon>Portuninae</taxon>
        <taxon>Portunus</taxon>
    </lineage>
</organism>